<dbReference type="PANTHER" id="PTHR13466:SF0">
    <property type="entry name" value="SMP-LTD DOMAIN-CONTAINING PROTEIN"/>
    <property type="match status" value="1"/>
</dbReference>
<protein>
    <submittedName>
        <fullName evidence="12">Testis-expressed protein 2</fullName>
    </submittedName>
</protein>
<feature type="transmembrane region" description="Helical" evidence="10">
    <location>
        <begin position="334"/>
        <end position="360"/>
    </location>
</feature>
<dbReference type="PANTHER" id="PTHR13466">
    <property type="entry name" value="TEX2 PROTEIN-RELATED"/>
    <property type="match status" value="1"/>
</dbReference>
<gene>
    <name evidence="12" type="primary">TEX2</name>
    <name evidence="12" type="ORF">GZH46_00381</name>
</gene>
<feature type="region of interest" description="Disordered" evidence="9">
    <location>
        <begin position="848"/>
        <end position="932"/>
    </location>
</feature>
<feature type="compositionally biased region" description="Polar residues" evidence="9">
    <location>
        <begin position="562"/>
        <end position="571"/>
    </location>
</feature>
<dbReference type="EMBL" id="JAIFTH010000038">
    <property type="protein sequence ID" value="KAG9511052.1"/>
    <property type="molecule type" value="Genomic_DNA"/>
</dbReference>
<feature type="compositionally biased region" description="Acidic residues" evidence="9">
    <location>
        <begin position="923"/>
        <end position="932"/>
    </location>
</feature>
<evidence type="ECO:0000256" key="6">
    <source>
        <dbReference type="ARBA" id="ARBA00023055"/>
    </source>
</evidence>
<feature type="region of interest" description="Disordered" evidence="9">
    <location>
        <begin position="552"/>
        <end position="571"/>
    </location>
</feature>
<evidence type="ECO:0000256" key="9">
    <source>
        <dbReference type="SAM" id="MobiDB-lite"/>
    </source>
</evidence>
<keyword evidence="2" id="KW-0813">Transport</keyword>
<feature type="compositionally biased region" description="Polar residues" evidence="9">
    <location>
        <begin position="887"/>
        <end position="898"/>
    </location>
</feature>
<evidence type="ECO:0000256" key="3">
    <source>
        <dbReference type="ARBA" id="ARBA00022692"/>
    </source>
</evidence>
<dbReference type="PROSITE" id="PS51847">
    <property type="entry name" value="SMP"/>
    <property type="match status" value="1"/>
</dbReference>
<feature type="compositionally biased region" description="Low complexity" evidence="9">
    <location>
        <begin position="875"/>
        <end position="886"/>
    </location>
</feature>
<feature type="compositionally biased region" description="Low complexity" evidence="9">
    <location>
        <begin position="899"/>
        <end position="908"/>
    </location>
</feature>
<evidence type="ECO:0000313" key="13">
    <source>
        <dbReference type="Proteomes" id="UP000825002"/>
    </source>
</evidence>
<evidence type="ECO:0000256" key="5">
    <source>
        <dbReference type="ARBA" id="ARBA00022989"/>
    </source>
</evidence>
<keyword evidence="3 10" id="KW-0812">Transmembrane</keyword>
<feature type="region of interest" description="Disordered" evidence="9">
    <location>
        <begin position="368"/>
        <end position="397"/>
    </location>
</feature>
<keyword evidence="5 10" id="KW-1133">Transmembrane helix</keyword>
<feature type="compositionally biased region" description="Low complexity" evidence="9">
    <location>
        <begin position="372"/>
        <end position="384"/>
    </location>
</feature>
<dbReference type="Proteomes" id="UP000825002">
    <property type="component" value="Unassembled WGS sequence"/>
</dbReference>
<accession>A0ABQ7SCD6</accession>
<feature type="region of interest" description="Disordered" evidence="9">
    <location>
        <begin position="625"/>
        <end position="722"/>
    </location>
</feature>
<keyword evidence="4" id="KW-0256">Endoplasmic reticulum</keyword>
<dbReference type="CDD" id="cd21675">
    <property type="entry name" value="SMP_TEX2"/>
    <property type="match status" value="1"/>
</dbReference>
<feature type="domain" description="SMP-LTD" evidence="11">
    <location>
        <begin position="743"/>
        <end position="1062"/>
    </location>
</feature>
<evidence type="ECO:0000256" key="1">
    <source>
        <dbReference type="ARBA" id="ARBA00004586"/>
    </source>
</evidence>
<dbReference type="InterPro" id="IPR031468">
    <property type="entry name" value="SMP_LBD"/>
</dbReference>
<feature type="compositionally biased region" description="Low complexity" evidence="9">
    <location>
        <begin position="52"/>
        <end position="68"/>
    </location>
</feature>
<evidence type="ECO:0000313" key="12">
    <source>
        <dbReference type="EMBL" id="KAG9511052.1"/>
    </source>
</evidence>
<feature type="compositionally biased region" description="Polar residues" evidence="9">
    <location>
        <begin position="625"/>
        <end position="640"/>
    </location>
</feature>
<name>A0ABQ7SCD6_9ACAR</name>
<evidence type="ECO:0000256" key="8">
    <source>
        <dbReference type="ARBA" id="ARBA00023136"/>
    </source>
</evidence>
<comment type="caution">
    <text evidence="12">The sequence shown here is derived from an EMBL/GenBank/DDBJ whole genome shotgun (WGS) entry which is preliminary data.</text>
</comment>
<keyword evidence="8 10" id="KW-0472">Membrane</keyword>
<sequence>MPMSARRLGFRFNRTEGCLTEVHEDKDDNNEESGPSSLASDQSDTQQHDDTGSNNNTTATTITSDQQQPQDAYVSNLGSESLPSQTRNFKNISIRDFFANRLNRTRSFEGGNQSPTIKEEASNWFEEFKAKVSKKSPNVIRNNAKSSQIIVDEQFVVLGDTPDVVNKNTKRGCDNGGTLTRDNCGTFRDESIDAGEICVGDYDDNADDDDANEEDSNCEGSISLTANQCMDRPKLRRGKSQRVSYIGCNSPDFDTASINTIFNRRDSRYRRQARSRSKINSSTWSFKETLAGFIRLLFPFNHDLVWKMIAMISVMVALAAMIKSSQLVPLCSFFNGLIVGIISTIICSIVVISSALVRVFPAKNRDRNKNNPMDSFSPMSSSSPEEPHQETTSGANICSTDADSAEEYTGWMIEFIGDYEQRKNYDDIKLQLIYVCLDGTLLRLCKPKRNADSNSTSFPASVQQRCYDLSLMTKQSVTLLLPKSVRNQEKWIWSKRYPIKIEFFEHGVGDQNANPEPVKLTLFVRSCREKEEWFQRFKRSIERSIKLSIPSLPVDTIPPSPTRSSINSNVSQYEEALSDTDFSDNLRYPTPLTQSKSEIMCPNLASASNNISPVHVVKTLFNSAGKSDQPQSLTVESITTDEPGPLVRAQSCDLSQLQKSEDTNNGAAKTQCAKSHSRVASPVDESSIDEDDENALGINDNERNKKKVGGQNRSTKENKSKPFRPTLDYKSFIERVIESDSFASQNCAWFNSLIGRIFFDVLSHQYWSVKFKRKIQRKLHRIRLPYFMETLTLTKIHLGSKAPQFRNVVSHHFDSFGLSIDFDMAYSGGLEMTFETKLNLLKIREQAPSSGNTSTNLKSDTDSQKPASTVNSGPTISSTTNQSNISGQITEASSPPTQDSSVRSSVDLSDTDDTESMLSSDSSSDDELDSDEISDWEDYGAERTRQTIVKFVDKIASSRYFQHATENKYIKKKLQDISNCPLVLVVQIQSLNGILTLNVPPPPTDRLWYGFRPNPELALRALPRMGDREVNLSHVTDWIERKLVDEFRKILVIPNMEDIVLRVLQSDADQSVSVVH</sequence>
<keyword evidence="7" id="KW-0446">Lipid-binding</keyword>
<organism evidence="12 13">
    <name type="scientific">Fragariocoptes setiger</name>
    <dbReference type="NCBI Taxonomy" id="1670756"/>
    <lineage>
        <taxon>Eukaryota</taxon>
        <taxon>Metazoa</taxon>
        <taxon>Ecdysozoa</taxon>
        <taxon>Arthropoda</taxon>
        <taxon>Chelicerata</taxon>
        <taxon>Arachnida</taxon>
        <taxon>Acari</taxon>
        <taxon>Acariformes</taxon>
        <taxon>Trombidiformes</taxon>
        <taxon>Prostigmata</taxon>
        <taxon>Eupodina</taxon>
        <taxon>Eriophyoidea</taxon>
        <taxon>Phytoptidae</taxon>
        <taxon>Fragariocoptes</taxon>
    </lineage>
</organism>
<keyword evidence="13" id="KW-1185">Reference proteome</keyword>
<evidence type="ECO:0000259" key="11">
    <source>
        <dbReference type="PROSITE" id="PS51847"/>
    </source>
</evidence>
<keyword evidence="6" id="KW-0445">Lipid transport</keyword>
<evidence type="ECO:0000256" key="10">
    <source>
        <dbReference type="SAM" id="Phobius"/>
    </source>
</evidence>
<proteinExistence type="predicted"/>
<feature type="compositionally biased region" description="Polar residues" evidence="9">
    <location>
        <begin position="848"/>
        <end position="874"/>
    </location>
</feature>
<feature type="compositionally biased region" description="Polar residues" evidence="9">
    <location>
        <begin position="652"/>
        <end position="674"/>
    </location>
</feature>
<evidence type="ECO:0000256" key="2">
    <source>
        <dbReference type="ARBA" id="ARBA00022448"/>
    </source>
</evidence>
<evidence type="ECO:0000256" key="4">
    <source>
        <dbReference type="ARBA" id="ARBA00022824"/>
    </source>
</evidence>
<feature type="transmembrane region" description="Helical" evidence="10">
    <location>
        <begin position="304"/>
        <end position="322"/>
    </location>
</feature>
<reference evidence="12 13" key="1">
    <citation type="submission" date="2020-10" db="EMBL/GenBank/DDBJ databases">
        <authorList>
            <person name="Klimov P.B."/>
            <person name="Dyachkov S.M."/>
            <person name="Chetverikov P.E."/>
        </authorList>
    </citation>
    <scope>NUCLEOTIDE SEQUENCE [LARGE SCALE GENOMIC DNA]</scope>
    <source>
        <strain evidence="12">BMOC 18-1129-001#AD2665</strain>
        <tissue evidence="12">Entire mites</tissue>
    </source>
</reference>
<comment type="subcellular location">
    <subcellularLocation>
        <location evidence="1">Endoplasmic reticulum membrane</location>
    </subcellularLocation>
</comment>
<feature type="region of interest" description="Disordered" evidence="9">
    <location>
        <begin position="17"/>
        <end position="69"/>
    </location>
</feature>
<evidence type="ECO:0000256" key="7">
    <source>
        <dbReference type="ARBA" id="ARBA00023121"/>
    </source>
</evidence>